<name>Q2IFC6_ANADE</name>
<dbReference type="Gene3D" id="2.60.40.1080">
    <property type="match status" value="1"/>
</dbReference>
<dbReference type="EMBL" id="CP000251">
    <property type="protein sequence ID" value="ABC83282.1"/>
    <property type="molecule type" value="Genomic_DNA"/>
</dbReference>
<sequence>MSREVGTFAGPDVPEAPVSHAAPTAPERPLMNRSTANGLRALTALGLAAALTACGGSGADGPDAQLPGVTVTPAAVEVAPGEPVGFAATVTGSANVAVTWAVQETGGGTIDGSGNYTAPASTGTFHVVATSAADPSKSGSATVTVATAPPPGGGGGGAGVISADRITDWRPGILADDQLGLPLGADRLPQRTTVCATLSPGANIQAAIDACPAGQVVQLNAGTFTVSATVTLTKGVVLRGAGYQGAPAGTTIVKTGGGTAIAIGTGRDSTCYGGTAYGLTRDAAKGSTTLSVGSAAANFAPGDLALVDVADDSTVHQGDCSYYKRVSGRSASQRVEVKAVDAAAGTLTLTTPLHWTFRATSPYVAQVTRAPRTTVKWAGVEHLRIQGGTNTGYNGQMAGGIDISNAAYCWVKDVQTDGTVGGMHVALTGAYRCVVRDSYLHHSANYGFGADCYGIVLRCGTADNLVENNIVRWMNKPILFNASGGGNVIGYNYADNSWSSPAAYQEVNIDSHCAFPHMELMEGNYAPHMGASTTHGNAGYLTYFRNYASSVFAPPAVYGSTATQWQNVASLQFDGGDIGMNAVGNVLGTAGVSTTYEGYNINLYNVFQLGANGAGASDVATTTLYRHGNFDTVNNATVWDPARTDRTLPASLYLTARPGWWPAGTPWPWTGPDLSPMIGTLPAKARSDANP</sequence>
<feature type="compositionally biased region" description="Low complexity" evidence="1">
    <location>
        <begin position="138"/>
        <end position="147"/>
    </location>
</feature>
<evidence type="ECO:0000256" key="1">
    <source>
        <dbReference type="SAM" id="MobiDB-lite"/>
    </source>
</evidence>
<accession>Q2IFC6</accession>
<evidence type="ECO:0000313" key="3">
    <source>
        <dbReference type="Proteomes" id="UP000001935"/>
    </source>
</evidence>
<dbReference type="AlphaFoldDB" id="Q2IFC6"/>
<dbReference type="eggNOG" id="COG3291">
    <property type="taxonomic scope" value="Bacteria"/>
</dbReference>
<dbReference type="Proteomes" id="UP000001935">
    <property type="component" value="Chromosome"/>
</dbReference>
<proteinExistence type="predicted"/>
<reference evidence="2" key="1">
    <citation type="submission" date="2006-01" db="EMBL/GenBank/DDBJ databases">
        <title>Complete sequence of Anaeromyxobacter dehalogenans 2CP-C.</title>
        <authorList>
            <consortium name="US DOE Joint Genome Institute"/>
            <person name="Copeland A."/>
            <person name="Lucas S."/>
            <person name="Lapidus A."/>
            <person name="Barry K."/>
            <person name="Detter J.C."/>
            <person name="Glavina T."/>
            <person name="Hammon N."/>
            <person name="Israni S."/>
            <person name="Pitluck S."/>
            <person name="Brettin T."/>
            <person name="Bruce D."/>
            <person name="Han C."/>
            <person name="Tapia R."/>
            <person name="Gilna P."/>
            <person name="Kiss H."/>
            <person name="Schmutz J."/>
            <person name="Larimer F."/>
            <person name="Land M."/>
            <person name="Kyrpides N."/>
            <person name="Anderson I."/>
            <person name="Sanford R.A."/>
            <person name="Ritalahti K.M."/>
            <person name="Thomas H.S."/>
            <person name="Kirby J.R."/>
            <person name="Zhulin I.B."/>
            <person name="Loeffler F.E."/>
            <person name="Richardson P."/>
        </authorList>
    </citation>
    <scope>NUCLEOTIDE SEQUENCE</scope>
    <source>
        <strain evidence="2">2CP-C</strain>
    </source>
</reference>
<feature type="region of interest" description="Disordered" evidence="1">
    <location>
        <begin position="138"/>
        <end position="157"/>
    </location>
</feature>
<dbReference type="SUPFAM" id="SSF51126">
    <property type="entry name" value="Pectin lyase-like"/>
    <property type="match status" value="1"/>
</dbReference>
<dbReference type="InterPro" id="IPR011050">
    <property type="entry name" value="Pectin_lyase_fold/virulence"/>
</dbReference>
<gene>
    <name evidence="2" type="ordered locus">Adeh_3516</name>
</gene>
<dbReference type="InterPro" id="IPR012334">
    <property type="entry name" value="Pectin_lyas_fold"/>
</dbReference>
<dbReference type="HOGENOM" id="CLU_398309_0_0_7"/>
<dbReference type="Gene3D" id="2.160.20.10">
    <property type="entry name" value="Single-stranded right-handed beta-helix, Pectin lyase-like"/>
    <property type="match status" value="1"/>
</dbReference>
<protein>
    <submittedName>
        <fullName evidence="2">Uncharacterized protein</fullName>
    </submittedName>
</protein>
<dbReference type="KEGG" id="ade:Adeh_3516"/>
<organism evidence="2 3">
    <name type="scientific">Anaeromyxobacter dehalogenans (strain 2CP-C)</name>
    <dbReference type="NCBI Taxonomy" id="290397"/>
    <lineage>
        <taxon>Bacteria</taxon>
        <taxon>Pseudomonadati</taxon>
        <taxon>Myxococcota</taxon>
        <taxon>Myxococcia</taxon>
        <taxon>Myxococcales</taxon>
        <taxon>Cystobacterineae</taxon>
        <taxon>Anaeromyxobacteraceae</taxon>
        <taxon>Anaeromyxobacter</taxon>
    </lineage>
</organism>
<feature type="region of interest" description="Disordered" evidence="1">
    <location>
        <begin position="1"/>
        <end position="31"/>
    </location>
</feature>
<evidence type="ECO:0000313" key="2">
    <source>
        <dbReference type="EMBL" id="ABC83282.1"/>
    </source>
</evidence>